<keyword evidence="2" id="KW-1185">Reference proteome</keyword>
<reference evidence="1" key="1">
    <citation type="journal article" date="2020" name="Stud. Mycol.">
        <title>101 Dothideomycetes genomes: a test case for predicting lifestyles and emergence of pathogens.</title>
        <authorList>
            <person name="Haridas S."/>
            <person name="Albert R."/>
            <person name="Binder M."/>
            <person name="Bloem J."/>
            <person name="Labutti K."/>
            <person name="Salamov A."/>
            <person name="Andreopoulos B."/>
            <person name="Baker S."/>
            <person name="Barry K."/>
            <person name="Bills G."/>
            <person name="Bluhm B."/>
            <person name="Cannon C."/>
            <person name="Castanera R."/>
            <person name="Culley D."/>
            <person name="Daum C."/>
            <person name="Ezra D."/>
            <person name="Gonzalez J."/>
            <person name="Henrissat B."/>
            <person name="Kuo A."/>
            <person name="Liang C."/>
            <person name="Lipzen A."/>
            <person name="Lutzoni F."/>
            <person name="Magnuson J."/>
            <person name="Mondo S."/>
            <person name="Nolan M."/>
            <person name="Ohm R."/>
            <person name="Pangilinan J."/>
            <person name="Park H.-J."/>
            <person name="Ramirez L."/>
            <person name="Alfaro M."/>
            <person name="Sun H."/>
            <person name="Tritt A."/>
            <person name="Yoshinaga Y."/>
            <person name="Zwiers L.-H."/>
            <person name="Turgeon B."/>
            <person name="Goodwin S."/>
            <person name="Spatafora J."/>
            <person name="Crous P."/>
            <person name="Grigoriev I."/>
        </authorList>
    </citation>
    <scope>NUCLEOTIDE SEQUENCE</scope>
    <source>
        <strain evidence="1">CBS 207.26</strain>
    </source>
</reference>
<evidence type="ECO:0000313" key="2">
    <source>
        <dbReference type="Proteomes" id="UP000800200"/>
    </source>
</evidence>
<dbReference type="Proteomes" id="UP000800200">
    <property type="component" value="Unassembled WGS sequence"/>
</dbReference>
<sequence>NESAKQVDIWATGRAEFYDEARGEGESQDNRVYQGKYIFILILDKNGKKD</sequence>
<accession>A0A6A6EC89</accession>
<dbReference type="AlphaFoldDB" id="A0A6A6EC89"/>
<organism evidence="1 2">
    <name type="scientific">Zopfia rhizophila CBS 207.26</name>
    <dbReference type="NCBI Taxonomy" id="1314779"/>
    <lineage>
        <taxon>Eukaryota</taxon>
        <taxon>Fungi</taxon>
        <taxon>Dikarya</taxon>
        <taxon>Ascomycota</taxon>
        <taxon>Pezizomycotina</taxon>
        <taxon>Dothideomycetes</taxon>
        <taxon>Dothideomycetes incertae sedis</taxon>
        <taxon>Zopfiaceae</taxon>
        <taxon>Zopfia</taxon>
    </lineage>
</organism>
<proteinExistence type="predicted"/>
<name>A0A6A6EC89_9PEZI</name>
<evidence type="ECO:0000313" key="1">
    <source>
        <dbReference type="EMBL" id="KAF2188655.1"/>
    </source>
</evidence>
<dbReference type="EMBL" id="ML994623">
    <property type="protein sequence ID" value="KAF2188655.1"/>
    <property type="molecule type" value="Genomic_DNA"/>
</dbReference>
<feature type="non-terminal residue" evidence="1">
    <location>
        <position position="1"/>
    </location>
</feature>
<protein>
    <submittedName>
        <fullName evidence="1">Uncharacterized protein</fullName>
    </submittedName>
</protein>
<gene>
    <name evidence="1" type="ORF">K469DRAFT_565151</name>
</gene>